<accession>A0ACB8QRF5</accession>
<sequence length="669" mass="76211">MYLLNVLVAWRDLTETGISSTFGRHDLNKVSRLLSPVIASLPTARRLTEELFSTLEQLCIYLAIREAPDALVASLALVQRQFGVKAVDHLFYRFHAEWARQFEDNVSLPTLEPSAHRDDLLSHLSSPAVAQHATEPRRVSDMIAIMIAAHARPPDFQGIMRSVLDLGYQLSMRSYNYLLPSLGLEPPHLDTARHYFEHARTALLAQDHTLLLDEIRRLGDKSAHLGLERLYSIVIEGLGDEYAWAMLPSLPKPGRTVIIDEQVFAQFITSFYRLRRLNTVERIWDDLTRLGHKPGVVVWTALIHGAGQRKGTEYAQHLWNSMIAAGVRPDIRSYHALISIYVHNKRMREATERLAELEASLQQSLPGPDEPSLEQLYNVMVFGYLQAKQHNDALALIERMKRQGPTPTVTTYNTLMAHYNRLGDYKAVSWVMKKIAAEGLQGDAYTYSTLLSALLAVGKRDDAVKRVLNIMRKHDVQPNVVTYSTIIAHLLEQRVNSALFAALDILRWMEACGQPDLAPTVITYTNVLQALHSWTDLPTRAVEDHAARILREMRARSLKLTRVAYNMLIKACLWNSRPEGLRDGLRYFRDMQTQRVKITADTWYLLTQGLVLRREWELAGEIVGEMMQAEAFKNEEGGRRRWLLKLAQRVTDRQDLDDIGLDSVYDSGH</sequence>
<protein>
    <submittedName>
        <fullName evidence="1">Uncharacterized protein</fullName>
    </submittedName>
</protein>
<reference evidence="1" key="2">
    <citation type="journal article" date="2022" name="New Phytol.">
        <title>Evolutionary transition to the ectomycorrhizal habit in the genomes of a hyperdiverse lineage of mushroom-forming fungi.</title>
        <authorList>
            <person name="Looney B."/>
            <person name="Miyauchi S."/>
            <person name="Morin E."/>
            <person name="Drula E."/>
            <person name="Courty P.E."/>
            <person name="Kohler A."/>
            <person name="Kuo A."/>
            <person name="LaButti K."/>
            <person name="Pangilinan J."/>
            <person name="Lipzen A."/>
            <person name="Riley R."/>
            <person name="Andreopoulos W."/>
            <person name="He G."/>
            <person name="Johnson J."/>
            <person name="Nolan M."/>
            <person name="Tritt A."/>
            <person name="Barry K.W."/>
            <person name="Grigoriev I.V."/>
            <person name="Nagy L.G."/>
            <person name="Hibbett D."/>
            <person name="Henrissat B."/>
            <person name="Matheny P.B."/>
            <person name="Labbe J."/>
            <person name="Martin F.M."/>
        </authorList>
    </citation>
    <scope>NUCLEOTIDE SEQUENCE</scope>
    <source>
        <strain evidence="1">EC-137</strain>
    </source>
</reference>
<proteinExistence type="predicted"/>
<evidence type="ECO:0000313" key="1">
    <source>
        <dbReference type="EMBL" id="KAI0034257.1"/>
    </source>
</evidence>
<reference evidence="1" key="1">
    <citation type="submission" date="2021-02" db="EMBL/GenBank/DDBJ databases">
        <authorList>
            <consortium name="DOE Joint Genome Institute"/>
            <person name="Ahrendt S."/>
            <person name="Looney B.P."/>
            <person name="Miyauchi S."/>
            <person name="Morin E."/>
            <person name="Drula E."/>
            <person name="Courty P.E."/>
            <person name="Chicoki N."/>
            <person name="Fauchery L."/>
            <person name="Kohler A."/>
            <person name="Kuo A."/>
            <person name="Labutti K."/>
            <person name="Pangilinan J."/>
            <person name="Lipzen A."/>
            <person name="Riley R."/>
            <person name="Andreopoulos W."/>
            <person name="He G."/>
            <person name="Johnson J."/>
            <person name="Barry K.W."/>
            <person name="Grigoriev I.V."/>
            <person name="Nagy L."/>
            <person name="Hibbett D."/>
            <person name="Henrissat B."/>
            <person name="Matheny P.B."/>
            <person name="Labbe J."/>
            <person name="Martin F."/>
        </authorList>
    </citation>
    <scope>NUCLEOTIDE SEQUENCE</scope>
    <source>
        <strain evidence="1">EC-137</strain>
    </source>
</reference>
<gene>
    <name evidence="1" type="ORF">K488DRAFT_45841</name>
</gene>
<name>A0ACB8QRF5_9AGAM</name>
<evidence type="ECO:0000313" key="2">
    <source>
        <dbReference type="Proteomes" id="UP000814128"/>
    </source>
</evidence>
<dbReference type="EMBL" id="MU273503">
    <property type="protein sequence ID" value="KAI0034257.1"/>
    <property type="molecule type" value="Genomic_DNA"/>
</dbReference>
<dbReference type="Proteomes" id="UP000814128">
    <property type="component" value="Unassembled WGS sequence"/>
</dbReference>
<keyword evidence="2" id="KW-1185">Reference proteome</keyword>
<comment type="caution">
    <text evidence="1">The sequence shown here is derived from an EMBL/GenBank/DDBJ whole genome shotgun (WGS) entry which is preliminary data.</text>
</comment>
<organism evidence="1 2">
    <name type="scientific">Vararia minispora EC-137</name>
    <dbReference type="NCBI Taxonomy" id="1314806"/>
    <lineage>
        <taxon>Eukaryota</taxon>
        <taxon>Fungi</taxon>
        <taxon>Dikarya</taxon>
        <taxon>Basidiomycota</taxon>
        <taxon>Agaricomycotina</taxon>
        <taxon>Agaricomycetes</taxon>
        <taxon>Russulales</taxon>
        <taxon>Lachnocladiaceae</taxon>
        <taxon>Vararia</taxon>
    </lineage>
</organism>